<dbReference type="Proteomes" id="UP000751190">
    <property type="component" value="Unassembled WGS sequence"/>
</dbReference>
<evidence type="ECO:0000313" key="2">
    <source>
        <dbReference type="EMBL" id="KAG8468856.1"/>
    </source>
</evidence>
<dbReference type="EMBL" id="JAGTXO010000003">
    <property type="protein sequence ID" value="KAG8468856.1"/>
    <property type="molecule type" value="Genomic_DNA"/>
</dbReference>
<keyword evidence="1" id="KW-0472">Membrane</keyword>
<evidence type="ECO:0000313" key="3">
    <source>
        <dbReference type="Proteomes" id="UP000751190"/>
    </source>
</evidence>
<proteinExistence type="predicted"/>
<evidence type="ECO:0000256" key="1">
    <source>
        <dbReference type="SAM" id="Phobius"/>
    </source>
</evidence>
<protein>
    <submittedName>
        <fullName evidence="2">Uncharacterized protein</fullName>
    </submittedName>
</protein>
<gene>
    <name evidence="2" type="ORF">KFE25_007374</name>
</gene>
<sequence length="69" mass="6748">MSDLTSVQKVALVGGGVLVALAIEYILRKGKAADEAPTKSAPATTAAASSGPSAAATIKALVEVEYCGG</sequence>
<comment type="caution">
    <text evidence="2">The sequence shown here is derived from an EMBL/GenBank/DDBJ whole genome shotgun (WGS) entry which is preliminary data.</text>
</comment>
<feature type="transmembrane region" description="Helical" evidence="1">
    <location>
        <begin position="6"/>
        <end position="27"/>
    </location>
</feature>
<keyword evidence="3" id="KW-1185">Reference proteome</keyword>
<keyword evidence="1" id="KW-1133">Transmembrane helix</keyword>
<name>A0A8J5XTV9_DIALT</name>
<reference evidence="2" key="1">
    <citation type="submission" date="2021-05" db="EMBL/GenBank/DDBJ databases">
        <title>The genome of the haptophyte Pavlova lutheri (Diacronema luteri, Pavlovales) - a model for lipid biosynthesis in eukaryotic algae.</title>
        <authorList>
            <person name="Hulatt C.J."/>
            <person name="Posewitz M.C."/>
        </authorList>
    </citation>
    <scope>NUCLEOTIDE SEQUENCE</scope>
    <source>
        <strain evidence="2">NIVA-4/92</strain>
    </source>
</reference>
<keyword evidence="1" id="KW-0812">Transmembrane</keyword>
<organism evidence="2 3">
    <name type="scientific">Diacronema lutheri</name>
    <name type="common">Unicellular marine alga</name>
    <name type="synonym">Monochrysis lutheri</name>
    <dbReference type="NCBI Taxonomy" id="2081491"/>
    <lineage>
        <taxon>Eukaryota</taxon>
        <taxon>Haptista</taxon>
        <taxon>Haptophyta</taxon>
        <taxon>Pavlovophyceae</taxon>
        <taxon>Pavlovales</taxon>
        <taxon>Pavlovaceae</taxon>
        <taxon>Diacronema</taxon>
    </lineage>
</organism>
<accession>A0A8J5XTV9</accession>
<dbReference type="AlphaFoldDB" id="A0A8J5XTV9"/>